<proteinExistence type="predicted"/>
<keyword evidence="2" id="KW-1185">Reference proteome</keyword>
<protein>
    <submittedName>
        <fullName evidence="1">Gp4</fullName>
    </submittedName>
</protein>
<sequence>MTYEESFLSTCDAEGLAPAWAIKQIFEEHGSNLTNYQEANPRNWENGELILEWLGY</sequence>
<evidence type="ECO:0000313" key="1">
    <source>
        <dbReference type="EMBL" id="ABP87911.1"/>
    </source>
</evidence>
<dbReference type="Proteomes" id="UP000000241">
    <property type="component" value="Segment"/>
</dbReference>
<accession>A4ZR85</accession>
<evidence type="ECO:0000313" key="2">
    <source>
        <dbReference type="Proteomes" id="UP000000241"/>
    </source>
</evidence>
<dbReference type="EMBL" id="EF372997">
    <property type="protein sequence ID" value="ABP87911.1"/>
    <property type="molecule type" value="Genomic_DNA"/>
</dbReference>
<dbReference type="GeneID" id="5220184"/>
<reference evidence="1 2" key="1">
    <citation type="journal article" date="2007" name="J. Mol. Biol.">
        <title>Genome sequence, structural proteins, and capsid organization of the cyanophage Syn5: a "horned" bacteriophage of marine synechococcus.</title>
        <authorList>
            <person name="Pope W.H."/>
            <person name="Weigele P.R."/>
            <person name="Chang J."/>
            <person name="Pedulla M.L."/>
            <person name="Ford M.E."/>
            <person name="Houtz J.M."/>
            <person name="Jiang W."/>
            <person name="Chiu W."/>
            <person name="Hatfull G.F."/>
            <person name="Hendrix R.W."/>
            <person name="King J."/>
        </authorList>
    </citation>
    <scope>NUCLEOTIDE SEQUENCE</scope>
</reference>
<dbReference type="RefSeq" id="YP_001285413.1">
    <property type="nucleotide sequence ID" value="NC_009531.1"/>
</dbReference>
<gene>
    <name evidence="1" type="primary">4</name>
</gene>
<name>A4ZR85_9CAUD</name>
<organism evidence="1 2">
    <name type="scientific">Synechococcus phage Syn5</name>
    <dbReference type="NCBI Taxonomy" id="2914003"/>
    <lineage>
        <taxon>Viruses</taxon>
        <taxon>Duplodnaviria</taxon>
        <taxon>Heunggongvirae</taxon>
        <taxon>Uroviricota</taxon>
        <taxon>Caudoviricetes</taxon>
        <taxon>Autographivirales</taxon>
        <taxon>Voetvirus</taxon>
        <taxon>Voetvirus syn5</taxon>
    </lineage>
</organism>
<dbReference type="KEGG" id="vg:5220184"/>